<evidence type="ECO:0000256" key="8">
    <source>
        <dbReference type="ARBA" id="ARBA00022989"/>
    </source>
</evidence>
<feature type="domain" description="Type II secretion system protein GspC N-terminal" evidence="10">
    <location>
        <begin position="35"/>
        <end position="176"/>
    </location>
</feature>
<keyword evidence="7" id="KW-0653">Protein transport</keyword>
<evidence type="ECO:0000256" key="2">
    <source>
        <dbReference type="ARBA" id="ARBA00007986"/>
    </source>
</evidence>
<comment type="similarity">
    <text evidence="2">Belongs to the GSP C family.</text>
</comment>
<gene>
    <name evidence="11" type="ORF">MNBD_GAMMA19-1532</name>
</gene>
<dbReference type="Pfam" id="PF11356">
    <property type="entry name" value="T2SSC"/>
    <property type="match status" value="1"/>
</dbReference>
<dbReference type="SUPFAM" id="SSF50156">
    <property type="entry name" value="PDZ domain-like"/>
    <property type="match status" value="1"/>
</dbReference>
<dbReference type="GO" id="GO:0015627">
    <property type="term" value="C:type II protein secretion system complex"/>
    <property type="evidence" value="ECO:0007669"/>
    <property type="project" value="InterPro"/>
</dbReference>
<evidence type="ECO:0000256" key="3">
    <source>
        <dbReference type="ARBA" id="ARBA00022448"/>
    </source>
</evidence>
<evidence type="ECO:0000256" key="4">
    <source>
        <dbReference type="ARBA" id="ARBA00022475"/>
    </source>
</evidence>
<proteinExistence type="inferred from homology"/>
<evidence type="ECO:0000313" key="11">
    <source>
        <dbReference type="EMBL" id="VAX02891.1"/>
    </source>
</evidence>
<dbReference type="InterPro" id="IPR036034">
    <property type="entry name" value="PDZ_sf"/>
</dbReference>
<reference evidence="11" key="1">
    <citation type="submission" date="2018-06" db="EMBL/GenBank/DDBJ databases">
        <authorList>
            <person name="Zhirakovskaya E."/>
        </authorList>
    </citation>
    <scope>NUCLEOTIDE SEQUENCE</scope>
</reference>
<evidence type="ECO:0000256" key="9">
    <source>
        <dbReference type="ARBA" id="ARBA00023136"/>
    </source>
</evidence>
<dbReference type="GO" id="GO:0005886">
    <property type="term" value="C:plasma membrane"/>
    <property type="evidence" value="ECO:0007669"/>
    <property type="project" value="UniProtKB-SubCell"/>
</dbReference>
<evidence type="ECO:0000256" key="6">
    <source>
        <dbReference type="ARBA" id="ARBA00022692"/>
    </source>
</evidence>
<organism evidence="11">
    <name type="scientific">hydrothermal vent metagenome</name>
    <dbReference type="NCBI Taxonomy" id="652676"/>
    <lineage>
        <taxon>unclassified sequences</taxon>
        <taxon>metagenomes</taxon>
        <taxon>ecological metagenomes</taxon>
    </lineage>
</organism>
<evidence type="ECO:0000256" key="7">
    <source>
        <dbReference type="ARBA" id="ARBA00022927"/>
    </source>
</evidence>
<dbReference type="GO" id="GO:0015628">
    <property type="term" value="P:protein secretion by the type II secretion system"/>
    <property type="evidence" value="ECO:0007669"/>
    <property type="project" value="InterPro"/>
</dbReference>
<dbReference type="Gene3D" id="2.30.42.10">
    <property type="match status" value="1"/>
</dbReference>
<dbReference type="AlphaFoldDB" id="A0A3B1AMG5"/>
<keyword evidence="8" id="KW-1133">Transmembrane helix</keyword>
<dbReference type="NCBIfam" id="TIGR01713">
    <property type="entry name" value="typeII_sec_gspC"/>
    <property type="match status" value="1"/>
</dbReference>
<keyword evidence="6" id="KW-0812">Transmembrane</keyword>
<dbReference type="InterPro" id="IPR001639">
    <property type="entry name" value="T2SS_protein-GspC"/>
</dbReference>
<dbReference type="InterPro" id="IPR024961">
    <property type="entry name" value="T2SS_GspC_N"/>
</dbReference>
<evidence type="ECO:0000259" key="10">
    <source>
        <dbReference type="Pfam" id="PF11356"/>
    </source>
</evidence>
<comment type="subcellular location">
    <subcellularLocation>
        <location evidence="1">Cell inner membrane</location>
    </subcellularLocation>
</comment>
<dbReference type="Gene3D" id="2.30.30.830">
    <property type="match status" value="1"/>
</dbReference>
<keyword evidence="5" id="KW-0997">Cell inner membrane</keyword>
<keyword evidence="4" id="KW-1003">Cell membrane</keyword>
<sequence length="315" mass="34267">MADWGASLRMDTGAKVMARLAAVGTDKRLPLLLLLLLIVLLAQSLAQLTWQVLPSQPPEPLLLPRTSLQSNAKAAQPRASDINRIAQWHLFGEIQKVSSVPVAQMTEAPDTRLNLKLHGLLASSDPVEARAIIADGKGVEEAYAIDEKLPGNAVLREIYVDRVILEHRGRLETLRLPKDEIVSAMVARTATQNTSRARGRGTTQAGTADNAALLRQYRDALMSEPQTLMNLVNASPVTDKATGRLKGYRIRPGKDRKLLGRFGLKSGDVVTGVNGVALDNPIKALEIMRDLSTADSVTLDVERNGVMESFAFQVE</sequence>
<name>A0A3B1AMG5_9ZZZZ</name>
<evidence type="ECO:0000256" key="5">
    <source>
        <dbReference type="ARBA" id="ARBA00022519"/>
    </source>
</evidence>
<keyword evidence="9" id="KW-0472">Membrane</keyword>
<dbReference type="EMBL" id="UOFV01000354">
    <property type="protein sequence ID" value="VAX02891.1"/>
    <property type="molecule type" value="Genomic_DNA"/>
</dbReference>
<protein>
    <recommendedName>
        <fullName evidence="10">Type II secretion system protein GspC N-terminal domain-containing protein</fullName>
    </recommendedName>
</protein>
<evidence type="ECO:0000256" key="1">
    <source>
        <dbReference type="ARBA" id="ARBA00004533"/>
    </source>
</evidence>
<accession>A0A3B1AMG5</accession>
<keyword evidence="3" id="KW-0813">Transport</keyword>